<dbReference type="AlphaFoldDB" id="U6KYT1"/>
<evidence type="ECO:0008006" key="4">
    <source>
        <dbReference type="Google" id="ProtNLM"/>
    </source>
</evidence>
<reference evidence="2" key="2">
    <citation type="submission" date="2013-10" db="EMBL/GenBank/DDBJ databases">
        <authorList>
            <person name="Aslett M."/>
        </authorList>
    </citation>
    <scope>NUCLEOTIDE SEQUENCE [LARGE SCALE GENOMIC DNA]</scope>
    <source>
        <strain evidence="2">Houghton</strain>
    </source>
</reference>
<proteinExistence type="predicted"/>
<name>U6KYT1_EIMTE</name>
<dbReference type="OMA" id="AYSDEME"/>
<sequence>MPKLGFWGSCRIPRPTFNIFFGSEQELNHPLLSVWPLSSVRWEESDSSVGGSSRRTLPPLQHSSRHMHRGGCVEPSAPNSVEEGRSLTLDGEFLTDEISAVSARRGTQRTTGPTGGGALKRLRGLSEEDSVSVEDKTSPKTSATLASGEKERWRLLEQLSQVIPTAGSLIPEAGPSSNQCMDIPKSGESETLDWEACNRALDRLVRASKPQSNVDVDWDTGPSSITRDLSLFDVPQGASSDVHDSPGTYTQEHNDHLTALVGAPSDGSSVFVAKGGQGVKRSNSNAADPMKERQRRELQQRRTLDLASQIVSRFRGARRPGVLQLVHRFFSCSSRQVRDPQELEKLVGACCYIIARQQGDDMTLNDVTAQLERRQGTKGKQRCRCISRWVVKVCGKLQLRCLPRHGDVEVLASNALRRICGHLKMLLTQQEQQELLLLQSLKEAYRQCLQEDATETHDGNSNQQQQKDTALAELDDEDLLGLLLLQQQEEAAASSPTMEVGSGSTGEDGLPDLYDFLEQFDRDCNAKKVQIEDETWHQPTATVDREVSLGVGGSMQLAVPTGRKGGNTDSCSSKWDTVGPSDVQLLGQEASDPSILDAQIQQHECVLRLLRLLPSAQRIKLDHSIWLQKQRKAALQQLREQSAIVIKCVGLLQQLTNVAFAAAAKKGCLPAPAVASEECGKDTEASEGHHAEAQRKDAQLGMRVEGEDPLDEHWRACGRCDAISTAAHFVIVFECLQVPVFQRVVLEALEVDRRSVYKRRREQLHVVLSIFRKLPGAEDATVKRLGALLLNAINNPETTKKLLHIAETVPLRAPAGEGPDALSEERSSASGQTSGQHSSQTQSHCSTEDVNSRSGGNNRGHSPVRTALPAASARPTAAPGGTLTPKDLCAAETISSAAAAAALKELEEGDPVLAETPMARVVSLQYERTQQRWVCKWREGLGTGGRWHRRCFSVVKYGEDGAHTLAAAVAKKLRDRRSQEASGMKYSSTTSSDISPVVVDFNSSGGVSKRGTRGATASEPAAHNSHTAGVTSRIRNRRTAAGSFTAAAAASFEEAAIRQDASSYSLSHLGESNRDSLIANMPTDPNLSSVVASAAYSDEMERLAQLLQKARNNPLLAKWLDERAPPPGAAALRAAAESIVPFLALQTEADKVSAAVPVPFGQKQSLPRRGRVAGAREGM</sequence>
<evidence type="ECO:0000313" key="3">
    <source>
        <dbReference type="Proteomes" id="UP000030747"/>
    </source>
</evidence>
<dbReference type="GeneID" id="25251458"/>
<feature type="region of interest" description="Disordered" evidence="1">
    <location>
        <begin position="102"/>
        <end position="148"/>
    </location>
</feature>
<organism evidence="2 3">
    <name type="scientific">Eimeria tenella</name>
    <name type="common">Coccidian parasite</name>
    <dbReference type="NCBI Taxonomy" id="5802"/>
    <lineage>
        <taxon>Eukaryota</taxon>
        <taxon>Sar</taxon>
        <taxon>Alveolata</taxon>
        <taxon>Apicomplexa</taxon>
        <taxon>Conoidasida</taxon>
        <taxon>Coccidia</taxon>
        <taxon>Eucoccidiorida</taxon>
        <taxon>Eimeriorina</taxon>
        <taxon>Eimeriidae</taxon>
        <taxon>Eimeria</taxon>
    </lineage>
</organism>
<reference evidence="2" key="1">
    <citation type="submission" date="2013-10" db="EMBL/GenBank/DDBJ databases">
        <title>Genomic analysis of the causative agents of coccidiosis in chickens.</title>
        <authorList>
            <person name="Reid A.J."/>
            <person name="Blake D."/>
            <person name="Billington K."/>
            <person name="Browne H."/>
            <person name="Dunn M."/>
            <person name="Hung S."/>
            <person name="Kawahara F."/>
            <person name="Miranda-Saavedra D."/>
            <person name="Mourier T."/>
            <person name="Nagra H."/>
            <person name="Otto T.D."/>
            <person name="Rawlings N."/>
            <person name="Sanchez A."/>
            <person name="Sanders M."/>
            <person name="Subramaniam C."/>
            <person name="Tay Y."/>
            <person name="Dear P."/>
            <person name="Doerig C."/>
            <person name="Gruber A."/>
            <person name="Parkinson J."/>
            <person name="Shirley M."/>
            <person name="Wan K.L."/>
            <person name="Berriman M."/>
            <person name="Tomley F."/>
            <person name="Pain A."/>
        </authorList>
    </citation>
    <scope>NUCLEOTIDE SEQUENCE [LARGE SCALE GENOMIC DNA]</scope>
    <source>
        <strain evidence="2">Houghton</strain>
    </source>
</reference>
<gene>
    <name evidence="2" type="ORF">ETH_00011345</name>
</gene>
<evidence type="ECO:0000256" key="1">
    <source>
        <dbReference type="SAM" id="MobiDB-lite"/>
    </source>
</evidence>
<keyword evidence="3" id="KW-1185">Reference proteome</keyword>
<dbReference type="Proteomes" id="UP000030747">
    <property type="component" value="Unassembled WGS sequence"/>
</dbReference>
<feature type="compositionally biased region" description="Low complexity" evidence="1">
    <location>
        <begin position="828"/>
        <end position="845"/>
    </location>
</feature>
<dbReference type="OrthoDB" id="346215at2759"/>
<feature type="region of interest" description="Disordered" evidence="1">
    <location>
        <begin position="1005"/>
        <end position="1031"/>
    </location>
</feature>
<dbReference type="VEuPathDB" id="ToxoDB:ETH_00011345"/>
<protein>
    <recommendedName>
        <fullName evidence="4">AP2/ERF domain-containing protein</fullName>
    </recommendedName>
</protein>
<feature type="compositionally biased region" description="Low complexity" evidence="1">
    <location>
        <begin position="865"/>
        <end position="882"/>
    </location>
</feature>
<feature type="region of interest" description="Disordered" evidence="1">
    <location>
        <begin position="813"/>
        <end position="884"/>
    </location>
</feature>
<evidence type="ECO:0000313" key="2">
    <source>
        <dbReference type="EMBL" id="CDJ42088.1"/>
    </source>
</evidence>
<dbReference type="EMBL" id="HG675688">
    <property type="protein sequence ID" value="CDJ42088.1"/>
    <property type="molecule type" value="Genomic_DNA"/>
</dbReference>
<feature type="region of interest" description="Disordered" evidence="1">
    <location>
        <begin position="45"/>
        <end position="83"/>
    </location>
</feature>
<accession>U6KYT1</accession>
<dbReference type="RefSeq" id="XP_013232838.1">
    <property type="nucleotide sequence ID" value="XM_013377384.1"/>
</dbReference>
<dbReference type="Gene3D" id="1.20.5.2050">
    <property type="match status" value="1"/>
</dbReference>
<dbReference type="VEuPathDB" id="ToxoDB:ETH2_1153700"/>